<evidence type="ECO:0000256" key="3">
    <source>
        <dbReference type="ARBA" id="ARBA00022679"/>
    </source>
</evidence>
<dbReference type="GO" id="GO:0061630">
    <property type="term" value="F:ubiquitin protein ligase activity"/>
    <property type="evidence" value="ECO:0007669"/>
    <property type="project" value="UniProtKB-EC"/>
</dbReference>
<evidence type="ECO:0000256" key="9">
    <source>
        <dbReference type="PROSITE-ProRule" id="PRU00175"/>
    </source>
</evidence>
<dbReference type="PROSITE" id="PS00518">
    <property type="entry name" value="ZF_RING_1"/>
    <property type="match status" value="1"/>
</dbReference>
<dbReference type="GO" id="GO:0000209">
    <property type="term" value="P:protein polyubiquitination"/>
    <property type="evidence" value="ECO:0007669"/>
    <property type="project" value="TreeGrafter"/>
</dbReference>
<sequence length="459" mass="50340">MEEQRKRGKEEVVSDQDTDSDVIEIGSSRSDGGKRRRPTTPPDLHDVVVLEEASDIDHTRPTRSRRRKKKSTSRPPTPPHVEQHYISSSGESEEDEDEREEREAKEAGLYYCGPQDPYPAVFEDDAASTRAPEDEGFLSLRDLEEANTTATHPGNGLAADYDDGIEWRECAICLSRPTRRDGAVVEGCYHSFCFVCIAHWAALNPACPLCKRRFNAVLHDLRLMPGPAARLHFRRYSLADAAAAAAVVSPSSSHAATRNVASRARASVAATSTRDVAVGILQASTHKASGEMSYGGSAPSASDTDVDRRRRVYARCLRAVPPAALTTASSEGPGSSLELAFARRLPDVAREWETKLKPWVVRELQAVLEEDDVDLLAIMTRSLLDDYAAAESTPPPPARRRPPLQQPRHEHLPAAQPPTNAQRRWPGGSSARDWKSSSSTTPVSSFTNSCASPCRRVET</sequence>
<keyword evidence="4" id="KW-0479">Metal-binding</keyword>
<dbReference type="PANTHER" id="PTHR46077:SF1">
    <property type="entry name" value="TOP1 BINDING ARGININE_SERINE RICH PROTEIN, E3 UBIQUITIN LIGASE"/>
    <property type="match status" value="1"/>
</dbReference>
<dbReference type="CDD" id="cd16574">
    <property type="entry name" value="RING-HC_Topors"/>
    <property type="match status" value="1"/>
</dbReference>
<evidence type="ECO:0000313" key="13">
    <source>
        <dbReference type="Proteomes" id="UP000011083"/>
    </source>
</evidence>
<evidence type="ECO:0000259" key="11">
    <source>
        <dbReference type="PROSITE" id="PS50089"/>
    </source>
</evidence>
<evidence type="ECO:0000256" key="1">
    <source>
        <dbReference type="ARBA" id="ARBA00000900"/>
    </source>
</evidence>
<name>L8GKH8_ACACF</name>
<feature type="compositionally biased region" description="Low complexity" evidence="10">
    <location>
        <begin position="436"/>
        <end position="449"/>
    </location>
</feature>
<dbReference type="Proteomes" id="UP000011083">
    <property type="component" value="Unassembled WGS sequence"/>
</dbReference>
<dbReference type="RefSeq" id="XP_004335241.1">
    <property type="nucleotide sequence ID" value="XM_004335193.1"/>
</dbReference>
<evidence type="ECO:0000256" key="8">
    <source>
        <dbReference type="ARBA" id="ARBA00023163"/>
    </source>
</evidence>
<protein>
    <recommendedName>
        <fullName evidence="2">RING-type E3 ubiquitin transferase</fullName>
        <ecNumber evidence="2">2.3.2.27</ecNumber>
    </recommendedName>
</protein>
<dbReference type="PROSITE" id="PS50089">
    <property type="entry name" value="ZF_RING_2"/>
    <property type="match status" value="1"/>
</dbReference>
<gene>
    <name evidence="12" type="ORF">ACA1_100650</name>
</gene>
<feature type="region of interest" description="Disordered" evidence="10">
    <location>
        <begin position="387"/>
        <end position="459"/>
    </location>
</feature>
<feature type="domain" description="RING-type" evidence="11">
    <location>
        <begin position="170"/>
        <end position="211"/>
    </location>
</feature>
<feature type="compositionally biased region" description="Basic and acidic residues" evidence="10">
    <location>
        <begin position="1"/>
        <end position="12"/>
    </location>
</feature>
<keyword evidence="13" id="KW-1185">Reference proteome</keyword>
<proteinExistence type="predicted"/>
<comment type="catalytic activity">
    <reaction evidence="1">
        <text>S-ubiquitinyl-[E2 ubiquitin-conjugating enzyme]-L-cysteine + [acceptor protein]-L-lysine = [E2 ubiquitin-conjugating enzyme]-L-cysteine + N(6)-ubiquitinyl-[acceptor protein]-L-lysine.</text>
        <dbReference type="EC" id="2.3.2.27"/>
    </reaction>
</comment>
<feature type="compositionally biased region" description="Acidic residues" evidence="10">
    <location>
        <begin position="13"/>
        <end position="22"/>
    </location>
</feature>
<dbReference type="InterPro" id="IPR013083">
    <property type="entry name" value="Znf_RING/FYVE/PHD"/>
</dbReference>
<dbReference type="EC" id="2.3.2.27" evidence="2"/>
<keyword evidence="3" id="KW-0808">Transferase</keyword>
<dbReference type="Pfam" id="PF13639">
    <property type="entry name" value="zf-RING_2"/>
    <property type="match status" value="1"/>
</dbReference>
<dbReference type="GO" id="GO:0008270">
    <property type="term" value="F:zinc ion binding"/>
    <property type="evidence" value="ECO:0007669"/>
    <property type="project" value="UniProtKB-KW"/>
</dbReference>
<reference evidence="12 13" key="1">
    <citation type="journal article" date="2013" name="Genome Biol.">
        <title>Genome of Acanthamoeba castellanii highlights extensive lateral gene transfer and early evolution of tyrosine kinase signaling.</title>
        <authorList>
            <person name="Clarke M."/>
            <person name="Lohan A.J."/>
            <person name="Liu B."/>
            <person name="Lagkouvardos I."/>
            <person name="Roy S."/>
            <person name="Zafar N."/>
            <person name="Bertelli C."/>
            <person name="Schilde C."/>
            <person name="Kianianmomeni A."/>
            <person name="Burglin T.R."/>
            <person name="Frech C."/>
            <person name="Turcotte B."/>
            <person name="Kopec K.O."/>
            <person name="Synnott J.M."/>
            <person name="Choo C."/>
            <person name="Paponov I."/>
            <person name="Finkler A."/>
            <person name="Soon Heng Tan C."/>
            <person name="Hutchins A.P."/>
            <person name="Weinmeier T."/>
            <person name="Rattei T."/>
            <person name="Chu J.S."/>
            <person name="Gimenez G."/>
            <person name="Irimia M."/>
            <person name="Rigden D.J."/>
            <person name="Fitzpatrick D.A."/>
            <person name="Lorenzo-Morales J."/>
            <person name="Bateman A."/>
            <person name="Chiu C.H."/>
            <person name="Tang P."/>
            <person name="Hegemann P."/>
            <person name="Fromm H."/>
            <person name="Raoult D."/>
            <person name="Greub G."/>
            <person name="Miranda-Saavedra D."/>
            <person name="Chen N."/>
            <person name="Nash P."/>
            <person name="Ginger M.L."/>
            <person name="Horn M."/>
            <person name="Schaap P."/>
            <person name="Caler L."/>
            <person name="Loftus B."/>
        </authorList>
    </citation>
    <scope>NUCLEOTIDE SEQUENCE [LARGE SCALE GENOMIC DNA]</scope>
    <source>
        <strain evidence="12 13">Neff</strain>
    </source>
</reference>
<dbReference type="SUPFAM" id="SSF57850">
    <property type="entry name" value="RING/U-box"/>
    <property type="match status" value="1"/>
</dbReference>
<dbReference type="GeneID" id="14913730"/>
<dbReference type="InterPro" id="IPR017907">
    <property type="entry name" value="Znf_RING_CS"/>
</dbReference>
<accession>L8GKH8</accession>
<dbReference type="Gene3D" id="3.30.40.10">
    <property type="entry name" value="Zinc/RING finger domain, C3HC4 (zinc finger)"/>
    <property type="match status" value="1"/>
</dbReference>
<dbReference type="OrthoDB" id="21204at2759"/>
<evidence type="ECO:0000313" key="12">
    <source>
        <dbReference type="EMBL" id="ELR13228.1"/>
    </source>
</evidence>
<evidence type="ECO:0000256" key="5">
    <source>
        <dbReference type="ARBA" id="ARBA00022771"/>
    </source>
</evidence>
<evidence type="ECO:0000256" key="2">
    <source>
        <dbReference type="ARBA" id="ARBA00012483"/>
    </source>
</evidence>
<evidence type="ECO:0000256" key="4">
    <source>
        <dbReference type="ARBA" id="ARBA00022723"/>
    </source>
</evidence>
<feature type="compositionally biased region" description="Acidic residues" evidence="10">
    <location>
        <begin position="91"/>
        <end position="100"/>
    </location>
</feature>
<evidence type="ECO:0000256" key="10">
    <source>
        <dbReference type="SAM" id="MobiDB-lite"/>
    </source>
</evidence>
<dbReference type="PANTHER" id="PTHR46077">
    <property type="entry name" value="E3 UBIQUITIN-PROTEIN LIGASE TOPORS"/>
    <property type="match status" value="1"/>
</dbReference>
<dbReference type="InterPro" id="IPR058746">
    <property type="entry name" value="Znf_RING-type_Topors"/>
</dbReference>
<dbReference type="InterPro" id="IPR001841">
    <property type="entry name" value="Znf_RING"/>
</dbReference>
<dbReference type="SMART" id="SM00184">
    <property type="entry name" value="RING"/>
    <property type="match status" value="1"/>
</dbReference>
<feature type="compositionally biased region" description="Basic residues" evidence="10">
    <location>
        <begin position="61"/>
        <end position="72"/>
    </location>
</feature>
<keyword evidence="5 9" id="KW-0863">Zinc-finger</keyword>
<keyword evidence="7" id="KW-0805">Transcription regulation</keyword>
<dbReference type="KEGG" id="acan:ACA1_100650"/>
<feature type="region of interest" description="Disordered" evidence="10">
    <location>
        <begin position="1"/>
        <end position="116"/>
    </location>
</feature>
<evidence type="ECO:0000256" key="6">
    <source>
        <dbReference type="ARBA" id="ARBA00022833"/>
    </source>
</evidence>
<dbReference type="STRING" id="1257118.L8GKH8"/>
<evidence type="ECO:0000256" key="7">
    <source>
        <dbReference type="ARBA" id="ARBA00023015"/>
    </source>
</evidence>
<dbReference type="AlphaFoldDB" id="L8GKH8"/>
<dbReference type="VEuPathDB" id="AmoebaDB:ACA1_100650"/>
<organism evidence="12 13">
    <name type="scientific">Acanthamoeba castellanii (strain ATCC 30010 / Neff)</name>
    <dbReference type="NCBI Taxonomy" id="1257118"/>
    <lineage>
        <taxon>Eukaryota</taxon>
        <taxon>Amoebozoa</taxon>
        <taxon>Discosea</taxon>
        <taxon>Longamoebia</taxon>
        <taxon>Centramoebida</taxon>
        <taxon>Acanthamoebidae</taxon>
        <taxon>Acanthamoeba</taxon>
    </lineage>
</organism>
<dbReference type="GO" id="GO:0006513">
    <property type="term" value="P:protein monoubiquitination"/>
    <property type="evidence" value="ECO:0007669"/>
    <property type="project" value="TreeGrafter"/>
</dbReference>
<keyword evidence="8" id="KW-0804">Transcription</keyword>
<keyword evidence="6" id="KW-0862">Zinc</keyword>
<dbReference type="EMBL" id="KB008097">
    <property type="protein sequence ID" value="ELR13228.1"/>
    <property type="molecule type" value="Genomic_DNA"/>
</dbReference>